<evidence type="ECO:0000259" key="2">
    <source>
        <dbReference type="PROSITE" id="PS51841"/>
    </source>
</evidence>
<dbReference type="SUPFAM" id="SSF74853">
    <property type="entry name" value="Lamin A/C globular tail domain"/>
    <property type="match status" value="3"/>
</dbReference>
<evidence type="ECO:0000313" key="4">
    <source>
        <dbReference type="Proteomes" id="UP000438182"/>
    </source>
</evidence>
<dbReference type="Pfam" id="PF00149">
    <property type="entry name" value="Metallophos"/>
    <property type="match status" value="1"/>
</dbReference>
<feature type="domain" description="LTD" evidence="2">
    <location>
        <begin position="374"/>
        <end position="512"/>
    </location>
</feature>
<dbReference type="InterPro" id="IPR001322">
    <property type="entry name" value="Lamin_tail_dom"/>
</dbReference>
<keyword evidence="4" id="KW-1185">Reference proteome</keyword>
<proteinExistence type="predicted"/>
<dbReference type="AlphaFoldDB" id="A0A6I4NZZ8"/>
<dbReference type="PANTHER" id="PTHR43143">
    <property type="entry name" value="METALLOPHOSPHOESTERASE, CALCINEURIN SUPERFAMILY"/>
    <property type="match status" value="1"/>
</dbReference>
<accession>A0A6I4NZZ8</accession>
<dbReference type="GO" id="GO:0016787">
    <property type="term" value="F:hydrolase activity"/>
    <property type="evidence" value="ECO:0007669"/>
    <property type="project" value="InterPro"/>
</dbReference>
<dbReference type="InterPro" id="IPR029052">
    <property type="entry name" value="Metallo-depent_PP-like"/>
</dbReference>
<dbReference type="Gene3D" id="3.60.21.10">
    <property type="match status" value="1"/>
</dbReference>
<evidence type="ECO:0000256" key="1">
    <source>
        <dbReference type="SAM" id="MobiDB-lite"/>
    </source>
</evidence>
<dbReference type="RefSeq" id="WP_160426564.1">
    <property type="nucleotide sequence ID" value="NZ_WSTA01000087.1"/>
</dbReference>
<sequence length="1090" mass="114394">SAPAAASPAAAPPPAEDESPALPPAEPADGPLAVVISEVANGTARSAKDSFFELRNVSDAEVDLTGWNVYRCNAMGLRPRLDGGEARFDGVVLASGATFTVARPGTLPDADALISHGFPASGFGLVLIDPGGARVDAVGVYPNEPWPTTSECTVGRNLPNSLAFALDESWQRVAVTGDAERDWVRARSTPGAPNAERAAAPATDAPDLRIEELAAAGVDDDEDDFVELVNRSAVPADVSGWRLYRCTASGRATSDTLMTEFAAGETLSPGERIVVAGPAFSGGDGRTVANPTSLAQTAFGALLVDAGGARVSGVAVSGHADSACQSGDAKLASVLDSRTGESWQVGADGEWVVAPRTPGRANTSTDTGLAHRASSTATAASLAGDSVAISEFAVDPAGVAAADDRHHFVELANYGQTPVDLSGWMLVRCGHDGFRDRGSLATAPPGTVLAPGATWIAAAPGTAESDRADARLSGEFDFRGAGVWVEDEHGRLVDRVGAFAQNEMDESVETPSACTNERSLTVFEVDRLEGETFRRTAFTGVDAEDFVAAPATPGVLDRVRFAVAVSPAAASGAEPVLSRHDVEETDAMIERNLAVRAARRTDLAVRQAWAGTSEGRLAVHAGEGEQQVAPDASPAAADDGYGFPYVRLIVDAPTGAAAGGANLVWSGTAAGRAGVALSAWDGAAWRLLAETIPAADGTVELAGRVGPADVEGGAVELLVQAGGRASTLEAGVADAFADPADYDLAISHLTDTQYLTEAYPAVYEQMVDWIVDNADERKIAFATHTGDLVQNWVDPDQEPGRARSEFALASGIQARLEAAGVPSSVLPGNHDSKRGVDYTLFNEAFPPSRYAGSPTWGGSIAPKDNRAHYDVLDADGACFLMLALPYAYGDAELAWARGVVTGHPQCNVVVSTHEHLQAKTLERDAHRSAASRWMSRADRLWEEVVAPNRNVVLVLSGHFHGLGRIVTPDAGGIEGHTVVELLADYQEFRTHTGERATGFQRLLQLDLAGGAVGVDTWSETLGERWSYPYDYGQFLRDSGQDDSFSTMRPWNIVERGTQGRYDETDDDFLVEQIAFQYPKSLATTGVSVIG</sequence>
<dbReference type="InterPro" id="IPR004843">
    <property type="entry name" value="Calcineurin-like_PHP"/>
</dbReference>
<feature type="non-terminal residue" evidence="3">
    <location>
        <position position="1"/>
    </location>
</feature>
<gene>
    <name evidence="3" type="ORF">GB864_15280</name>
</gene>
<dbReference type="Proteomes" id="UP000438182">
    <property type="component" value="Unassembled WGS sequence"/>
</dbReference>
<dbReference type="EMBL" id="WSTA01000087">
    <property type="protein sequence ID" value="MWB99908.1"/>
    <property type="molecule type" value="Genomic_DNA"/>
</dbReference>
<name>A0A6I4NZZ8_9MICO</name>
<dbReference type="PROSITE" id="PS51841">
    <property type="entry name" value="LTD"/>
    <property type="match status" value="3"/>
</dbReference>
<dbReference type="PANTHER" id="PTHR43143:SF5">
    <property type="entry name" value="SECRETED PROTEIN"/>
    <property type="match status" value="1"/>
</dbReference>
<reference evidence="3 4" key="1">
    <citation type="submission" date="2019-12" db="EMBL/GenBank/DDBJ databases">
        <authorList>
            <person name="Kim Y.S."/>
        </authorList>
    </citation>
    <scope>NUCLEOTIDE SEQUENCE [LARGE SCALE GENOMIC DNA]</scope>
    <source>
        <strain evidence="3 4">MMS17-SY077</strain>
    </source>
</reference>
<dbReference type="Gene3D" id="2.60.40.1260">
    <property type="entry name" value="Lamin Tail domain"/>
    <property type="match status" value="2"/>
</dbReference>
<organism evidence="3 4">
    <name type="scientific">Agromyces seonyuensis</name>
    <dbReference type="NCBI Taxonomy" id="2662446"/>
    <lineage>
        <taxon>Bacteria</taxon>
        <taxon>Bacillati</taxon>
        <taxon>Actinomycetota</taxon>
        <taxon>Actinomycetes</taxon>
        <taxon>Micrococcales</taxon>
        <taxon>Microbacteriaceae</taxon>
        <taxon>Agromyces</taxon>
    </lineage>
</organism>
<feature type="domain" description="LTD" evidence="2">
    <location>
        <begin position="20"/>
        <end position="142"/>
    </location>
</feature>
<dbReference type="InterPro" id="IPR051918">
    <property type="entry name" value="STPP_CPPED1"/>
</dbReference>
<evidence type="ECO:0000313" key="3">
    <source>
        <dbReference type="EMBL" id="MWB99908.1"/>
    </source>
</evidence>
<dbReference type="InterPro" id="IPR036415">
    <property type="entry name" value="Lamin_tail_dom_sf"/>
</dbReference>
<protein>
    <recommendedName>
        <fullName evidence="2">LTD domain-containing protein</fullName>
    </recommendedName>
</protein>
<feature type="domain" description="LTD" evidence="2">
    <location>
        <begin position="196"/>
        <end position="342"/>
    </location>
</feature>
<comment type="caution">
    <text evidence="3">The sequence shown here is derived from an EMBL/GenBank/DDBJ whole genome shotgun (WGS) entry which is preliminary data.</text>
</comment>
<dbReference type="SUPFAM" id="SSF56300">
    <property type="entry name" value="Metallo-dependent phosphatases"/>
    <property type="match status" value="1"/>
</dbReference>
<feature type="region of interest" description="Disordered" evidence="1">
    <location>
        <begin position="1"/>
        <end position="28"/>
    </location>
</feature>
<dbReference type="Pfam" id="PF00932">
    <property type="entry name" value="LTD"/>
    <property type="match status" value="2"/>
</dbReference>